<dbReference type="Proteomes" id="UP000439123">
    <property type="component" value="Unassembled WGS sequence"/>
</dbReference>
<gene>
    <name evidence="1" type="ORF">AERO8C_150075</name>
</gene>
<proteinExistence type="predicted"/>
<evidence type="ECO:0000313" key="2">
    <source>
        <dbReference type="Proteomes" id="UP000439123"/>
    </source>
</evidence>
<name>A0A653KXD4_AERVE</name>
<dbReference type="AlphaFoldDB" id="A0A653KXD4"/>
<organism evidence="1 2">
    <name type="scientific">Aeromonas veronii</name>
    <dbReference type="NCBI Taxonomy" id="654"/>
    <lineage>
        <taxon>Bacteria</taxon>
        <taxon>Pseudomonadati</taxon>
        <taxon>Pseudomonadota</taxon>
        <taxon>Gammaproteobacteria</taxon>
        <taxon>Aeromonadales</taxon>
        <taxon>Aeromonadaceae</taxon>
        <taxon>Aeromonas</taxon>
    </lineage>
</organism>
<dbReference type="EMBL" id="CABWLC010000007">
    <property type="protein sequence ID" value="VXA83232.1"/>
    <property type="molecule type" value="Genomic_DNA"/>
</dbReference>
<sequence>MDDFVKEAFTNDALLIYFKQKL</sequence>
<reference evidence="1 2" key="1">
    <citation type="submission" date="2019-10" db="EMBL/GenBank/DDBJ databases">
        <authorList>
            <person name="Karimi E."/>
        </authorList>
    </citation>
    <scope>NUCLEOTIDE SEQUENCE [LARGE SCALE GENOMIC DNA]</scope>
    <source>
        <strain evidence="1">Aeromonas sp. 8C</strain>
    </source>
</reference>
<accession>A0A653KXD4</accession>
<evidence type="ECO:0000313" key="1">
    <source>
        <dbReference type="EMBL" id="VXA83232.1"/>
    </source>
</evidence>
<protein>
    <submittedName>
        <fullName evidence="1">Uncharacterized protein</fullName>
    </submittedName>
</protein>